<proteinExistence type="predicted"/>
<evidence type="ECO:0000313" key="4">
    <source>
        <dbReference type="Proteomes" id="UP000510682"/>
    </source>
</evidence>
<evidence type="ECO:0000256" key="1">
    <source>
        <dbReference type="ARBA" id="ARBA00004370"/>
    </source>
</evidence>
<organism evidence="3 4">
    <name type="scientific">Mycobacterium vicinigordonae</name>
    <dbReference type="NCBI Taxonomy" id="1719132"/>
    <lineage>
        <taxon>Bacteria</taxon>
        <taxon>Bacillati</taxon>
        <taxon>Actinomycetota</taxon>
        <taxon>Actinomycetes</taxon>
        <taxon>Mycobacteriales</taxon>
        <taxon>Mycobacteriaceae</taxon>
        <taxon>Mycobacterium</taxon>
    </lineage>
</organism>
<dbReference type="PANTHER" id="PTHR37042:SF4">
    <property type="entry name" value="OUTER MEMBRANE PROTEIN RV1973"/>
    <property type="match status" value="1"/>
</dbReference>
<name>A0A7D6E3E6_9MYCO</name>
<dbReference type="PANTHER" id="PTHR37042">
    <property type="entry name" value="OUTER MEMBRANE PROTEIN RV1973"/>
    <property type="match status" value="1"/>
</dbReference>
<accession>A0A7D6E3E6</accession>
<reference evidence="3" key="1">
    <citation type="submission" date="2020-07" db="EMBL/GenBank/DDBJ databases">
        <title>Description of Mycobacterium gordonae subsp. intergordonae subsp.nov. and Mycobacterium gordonae subsp. gordonae subsp. nov.</title>
        <authorList>
            <person name="Huang H."/>
        </authorList>
    </citation>
    <scope>NUCLEOTIDE SEQUENCE [LARGE SCALE GENOMIC DNA]</scope>
    <source>
        <strain evidence="3">24T</strain>
    </source>
</reference>
<keyword evidence="2" id="KW-0472">Membrane</keyword>
<protein>
    <recommendedName>
        <fullName evidence="5">Mce protein</fullName>
    </recommendedName>
</protein>
<dbReference type="EMBL" id="CP059165">
    <property type="protein sequence ID" value="QLL10429.1"/>
    <property type="molecule type" value="Genomic_DNA"/>
</dbReference>
<evidence type="ECO:0000313" key="3">
    <source>
        <dbReference type="EMBL" id="QLL10429.1"/>
    </source>
</evidence>
<dbReference type="Proteomes" id="UP000510682">
    <property type="component" value="Chromosome"/>
</dbReference>
<dbReference type="KEGG" id="mgor:H0P51_22595"/>
<sequence>MLATLSLSAFLGWQLKQRHDITAAAQAALGAARNYVITLTTLDAKTIDQDYKHALDGATGQFKDEYSQGATQLRQILIDSNASGKGTVIDAAVKSATEAKVEVLLFVDQSITNAVNPTPRIDRNRVQMTMELVDNRWLASKVDII</sequence>
<dbReference type="GO" id="GO:0016020">
    <property type="term" value="C:membrane"/>
    <property type="evidence" value="ECO:0007669"/>
    <property type="project" value="UniProtKB-SubCell"/>
</dbReference>
<reference evidence="3" key="2">
    <citation type="submission" date="2020-07" db="EMBL/GenBank/DDBJ databases">
        <authorList>
            <person name="Yu X."/>
        </authorList>
    </citation>
    <scope>NUCLEOTIDE SEQUENCE [LARGE SCALE GENOMIC DNA]</scope>
    <source>
        <strain evidence="3">24T</strain>
    </source>
</reference>
<keyword evidence="4" id="KW-1185">Reference proteome</keyword>
<evidence type="ECO:0000256" key="2">
    <source>
        <dbReference type="ARBA" id="ARBA00023136"/>
    </source>
</evidence>
<dbReference type="AlphaFoldDB" id="A0A7D6E3E6"/>
<gene>
    <name evidence="3" type="ORF">H0P51_22595</name>
</gene>
<comment type="subcellular location">
    <subcellularLocation>
        <location evidence="1">Membrane</location>
    </subcellularLocation>
</comment>
<evidence type="ECO:0008006" key="5">
    <source>
        <dbReference type="Google" id="ProtNLM"/>
    </source>
</evidence>